<dbReference type="SMART" id="SM00342">
    <property type="entry name" value="HTH_ARAC"/>
    <property type="match status" value="1"/>
</dbReference>
<evidence type="ECO:0000313" key="6">
    <source>
        <dbReference type="Proteomes" id="UP000447833"/>
    </source>
</evidence>
<evidence type="ECO:0000259" key="4">
    <source>
        <dbReference type="PROSITE" id="PS01124"/>
    </source>
</evidence>
<dbReference type="Pfam" id="PF12833">
    <property type="entry name" value="HTH_18"/>
    <property type="match status" value="1"/>
</dbReference>
<dbReference type="InterPro" id="IPR018062">
    <property type="entry name" value="HTH_AraC-typ_CS"/>
</dbReference>
<dbReference type="InterPro" id="IPR050959">
    <property type="entry name" value="MarA-like"/>
</dbReference>
<proteinExistence type="predicted"/>
<dbReference type="Gene3D" id="2.60.120.260">
    <property type="entry name" value="Galactose-binding domain-like"/>
    <property type="match status" value="1"/>
</dbReference>
<protein>
    <submittedName>
        <fullName evidence="5">Helix-turn-helix domain-containing protein</fullName>
    </submittedName>
</protein>
<dbReference type="PANTHER" id="PTHR47504">
    <property type="entry name" value="RIGHT ORIGIN-BINDING PROTEIN"/>
    <property type="match status" value="1"/>
</dbReference>
<sequence>MNYSNTTQKTISYIEENLDDDIVIDELPSLIGYSKYHLLRVFKQETGKTIGEYIRHRRMAMASLMLLDSDESILSIGIIWGFQSQEAFTRAFKDIYNLPPSKYRKIMRTLLIKKEEESVEDRNKVEKWTLSGSNPEIYEFKLDPSEFHTGKQSGLLYGKKETNQNHFATIMQGFQSNTSKGKRLKMSCFLKTEKVYKCGAWMRVDNKTGDVLQFDNMENRQIEGTTDWNYYSVILDVEEDSEAIHFGVLLHGSGKVWIDGFQFQEVSKNVQSTNILEVNPLPESPGNLDFSD</sequence>
<dbReference type="InterPro" id="IPR018060">
    <property type="entry name" value="HTH_AraC"/>
</dbReference>
<dbReference type="InterPro" id="IPR009057">
    <property type="entry name" value="Homeodomain-like_sf"/>
</dbReference>
<evidence type="ECO:0000256" key="3">
    <source>
        <dbReference type="ARBA" id="ARBA00023163"/>
    </source>
</evidence>
<reference evidence="5 6" key="1">
    <citation type="submission" date="2019-11" db="EMBL/GenBank/DDBJ databases">
        <title>Genome sequences of 17 halophilic strains isolated from different environments.</title>
        <authorList>
            <person name="Furrow R.E."/>
        </authorList>
    </citation>
    <scope>NUCLEOTIDE SEQUENCE [LARGE SCALE GENOMIC DNA]</scope>
    <source>
        <strain evidence="5 6">22506_14_FS</strain>
    </source>
</reference>
<evidence type="ECO:0000256" key="1">
    <source>
        <dbReference type="ARBA" id="ARBA00023015"/>
    </source>
</evidence>
<dbReference type="GO" id="GO:0003700">
    <property type="term" value="F:DNA-binding transcription factor activity"/>
    <property type="evidence" value="ECO:0007669"/>
    <property type="project" value="InterPro"/>
</dbReference>
<name>A0A845F3X4_9BACL</name>
<organism evidence="5 6">
    <name type="scientific">Guptibacillus hwajinpoensis</name>
    <dbReference type="NCBI Taxonomy" id="208199"/>
    <lineage>
        <taxon>Bacteria</taxon>
        <taxon>Bacillati</taxon>
        <taxon>Bacillota</taxon>
        <taxon>Bacilli</taxon>
        <taxon>Bacillales</taxon>
        <taxon>Guptibacillaceae</taxon>
        <taxon>Guptibacillus</taxon>
    </lineage>
</organism>
<dbReference type="Gene3D" id="1.10.10.60">
    <property type="entry name" value="Homeodomain-like"/>
    <property type="match status" value="2"/>
</dbReference>
<comment type="caution">
    <text evidence="5">The sequence shown here is derived from an EMBL/GenBank/DDBJ whole genome shotgun (WGS) entry which is preliminary data.</text>
</comment>
<dbReference type="AlphaFoldDB" id="A0A845F3X4"/>
<dbReference type="RefSeq" id="WP_160920897.1">
    <property type="nucleotide sequence ID" value="NZ_WMEY01000007.1"/>
</dbReference>
<dbReference type="PROSITE" id="PS01124">
    <property type="entry name" value="HTH_ARAC_FAMILY_2"/>
    <property type="match status" value="1"/>
</dbReference>
<evidence type="ECO:0000313" key="5">
    <source>
        <dbReference type="EMBL" id="MYL65481.1"/>
    </source>
</evidence>
<dbReference type="EMBL" id="WMEY01000007">
    <property type="protein sequence ID" value="MYL65481.1"/>
    <property type="molecule type" value="Genomic_DNA"/>
</dbReference>
<evidence type="ECO:0000256" key="2">
    <source>
        <dbReference type="ARBA" id="ARBA00023125"/>
    </source>
</evidence>
<dbReference type="PROSITE" id="PS00041">
    <property type="entry name" value="HTH_ARAC_FAMILY_1"/>
    <property type="match status" value="1"/>
</dbReference>
<keyword evidence="2" id="KW-0238">DNA-binding</keyword>
<keyword evidence="1" id="KW-0805">Transcription regulation</keyword>
<gene>
    <name evidence="5" type="ORF">GLW07_19155</name>
</gene>
<accession>A0A845F3X4</accession>
<feature type="domain" description="HTH araC/xylS-type" evidence="4">
    <location>
        <begin position="8"/>
        <end position="106"/>
    </location>
</feature>
<dbReference type="Proteomes" id="UP000447833">
    <property type="component" value="Unassembled WGS sequence"/>
</dbReference>
<dbReference type="SUPFAM" id="SSF46689">
    <property type="entry name" value="Homeodomain-like"/>
    <property type="match status" value="2"/>
</dbReference>
<dbReference type="GO" id="GO:0043565">
    <property type="term" value="F:sequence-specific DNA binding"/>
    <property type="evidence" value="ECO:0007669"/>
    <property type="project" value="InterPro"/>
</dbReference>
<dbReference type="PANTHER" id="PTHR47504:SF6">
    <property type="entry name" value="ARAC-FAMILY TRANSCRIPTIONAL REGULATOR"/>
    <property type="match status" value="1"/>
</dbReference>
<keyword evidence="3" id="KW-0804">Transcription</keyword>